<feature type="region of interest" description="Disordered" evidence="1">
    <location>
        <begin position="485"/>
        <end position="565"/>
    </location>
</feature>
<dbReference type="GeneID" id="16078759"/>
<dbReference type="Proteomes" id="UP000007799">
    <property type="component" value="Unassembled WGS sequence"/>
</dbReference>
<dbReference type="InParanoid" id="F2TX79"/>
<dbReference type="InterPro" id="IPR002937">
    <property type="entry name" value="Amino_oxidase"/>
</dbReference>
<feature type="compositionally biased region" description="Low complexity" evidence="1">
    <location>
        <begin position="527"/>
        <end position="540"/>
    </location>
</feature>
<dbReference type="Pfam" id="PF01593">
    <property type="entry name" value="Amino_oxidase"/>
    <property type="match status" value="1"/>
</dbReference>
<dbReference type="RefSeq" id="XP_004998163.1">
    <property type="nucleotide sequence ID" value="XM_004998106.1"/>
</dbReference>
<evidence type="ECO:0000313" key="3">
    <source>
        <dbReference type="EMBL" id="EGD75988.1"/>
    </source>
</evidence>
<evidence type="ECO:0000256" key="1">
    <source>
        <dbReference type="SAM" id="MobiDB-lite"/>
    </source>
</evidence>
<dbReference type="InterPro" id="IPR036188">
    <property type="entry name" value="FAD/NAD-bd_sf"/>
</dbReference>
<dbReference type="OrthoDB" id="38045at2759"/>
<accession>F2TX79</accession>
<dbReference type="SUPFAM" id="SSF51905">
    <property type="entry name" value="FAD/NAD(P)-binding domain"/>
    <property type="match status" value="1"/>
</dbReference>
<keyword evidence="4" id="KW-1185">Reference proteome</keyword>
<dbReference type="PANTHER" id="PTHR43734">
    <property type="entry name" value="PHYTOENE DESATURASE"/>
    <property type="match status" value="1"/>
</dbReference>
<feature type="compositionally biased region" description="Low complexity" evidence="1">
    <location>
        <begin position="500"/>
        <end position="511"/>
    </location>
</feature>
<dbReference type="Gene3D" id="3.50.50.60">
    <property type="entry name" value="FAD/NAD(P)-binding domain"/>
    <property type="match status" value="1"/>
</dbReference>
<dbReference type="GO" id="GO:0016491">
    <property type="term" value="F:oxidoreductase activity"/>
    <property type="evidence" value="ECO:0007669"/>
    <property type="project" value="InterPro"/>
</dbReference>
<dbReference type="eggNOG" id="ENOG502QQ27">
    <property type="taxonomic scope" value="Eukaryota"/>
</dbReference>
<reference evidence="3" key="1">
    <citation type="submission" date="2009-08" db="EMBL/GenBank/DDBJ databases">
        <title>Annotation of Salpingoeca rosetta.</title>
        <authorList>
            <consortium name="The Broad Institute Genome Sequencing Platform"/>
            <person name="Russ C."/>
            <person name="Cuomo C."/>
            <person name="Burger G."/>
            <person name="Gray M.W."/>
            <person name="Holland P.W.H."/>
            <person name="King N."/>
            <person name="Lang F.B.F."/>
            <person name="Roger A.J."/>
            <person name="Ruiz-Trillo I."/>
            <person name="Young S.K."/>
            <person name="Zeng Q."/>
            <person name="Gargeya S."/>
            <person name="Alvarado L."/>
            <person name="Berlin A."/>
            <person name="Chapman S.B."/>
            <person name="Chen Z."/>
            <person name="Freedman E."/>
            <person name="Gellesch M."/>
            <person name="Goldberg J."/>
            <person name="Griggs A."/>
            <person name="Gujja S."/>
            <person name="Heilman E."/>
            <person name="Heiman D."/>
            <person name="Howarth C."/>
            <person name="Mehta T."/>
            <person name="Neiman D."/>
            <person name="Pearson M."/>
            <person name="Roberts A."/>
            <person name="Saif S."/>
            <person name="Shea T."/>
            <person name="Shenoy N."/>
            <person name="Sisk P."/>
            <person name="Stolte C."/>
            <person name="Sykes S."/>
            <person name="White J."/>
            <person name="Yandava C."/>
            <person name="Haas B."/>
            <person name="Nusbaum C."/>
            <person name="Birren B."/>
        </authorList>
    </citation>
    <scope>NUCLEOTIDE SEQUENCE [LARGE SCALE GENOMIC DNA]</scope>
    <source>
        <strain evidence="3">ATCC 50818</strain>
    </source>
</reference>
<evidence type="ECO:0000259" key="2">
    <source>
        <dbReference type="Pfam" id="PF01593"/>
    </source>
</evidence>
<feature type="domain" description="Amine oxidase" evidence="2">
    <location>
        <begin position="19"/>
        <end position="271"/>
    </location>
</feature>
<evidence type="ECO:0000313" key="4">
    <source>
        <dbReference type="Proteomes" id="UP000007799"/>
    </source>
</evidence>
<dbReference type="EMBL" id="GL832956">
    <property type="protein sequence ID" value="EGD75988.1"/>
    <property type="molecule type" value="Genomic_DNA"/>
</dbReference>
<dbReference type="AlphaFoldDB" id="F2TX79"/>
<protein>
    <submittedName>
        <fullName evidence="3">Adrenodoxin reductase</fullName>
    </submittedName>
</protein>
<sequence length="565" mass="62949">MSTPQDMDVEILVIGAGPTGLGAATRLHQHNHPSWMVVDGFSQPGGLARSERTREGFLFDLGGHVIFSHYKYFDQLLEHAVGKGDDAWSTIERVSFVWIKDRYVPYPFQNNLSVLDVEDQIFCLEGLIDANMRASSSHGRQPSNFDEWMVHVMGEGVTSMFMRPYNFKVWAIPPTNMQWEWLGDRTQPIDLKASMKNVLRGRRAPAPKASFRFPQHGGTGSIWSSIAQLLPQERIHYRGKVVGLDLEGKHVTLQDGTRIRYQACISTMPLDYTLRLIGEEEMAGKLFYSSSHVIGIGLRGKIPHGRKCWLYYPESNCPFYRCTCFSTYAKSNCPPAETKLPTIRVAGDPSQPPSEPKGGPYWSLMFEVSESPLKKVNKDTIVEETIQGALNVHLIRPEDEIVSVYHRRLPHGYPTPTIIRDQVLRETLPLLKSKGFWSRGRFGSYKYEVANQDHSLMMGVEAVDNILFGATEVTLEHPKLVAQSKNTDLTYTPPPPPAPVADEMAMDADAVSQGQQSDEQVTKKPKAAGTQPPTAAAQDAAKVKSESKPMAASGDDSATNQAMEV</sequence>
<name>F2TX79_SALR5</name>
<feature type="compositionally biased region" description="Polar residues" evidence="1">
    <location>
        <begin position="556"/>
        <end position="565"/>
    </location>
</feature>
<proteinExistence type="predicted"/>
<dbReference type="KEGG" id="sre:PTSG_00696"/>
<dbReference type="OMA" id="DGPSWMI"/>
<organism evidence="4">
    <name type="scientific">Salpingoeca rosetta (strain ATCC 50818 / BSB-021)</name>
    <dbReference type="NCBI Taxonomy" id="946362"/>
    <lineage>
        <taxon>Eukaryota</taxon>
        <taxon>Choanoflagellata</taxon>
        <taxon>Craspedida</taxon>
        <taxon>Salpingoecidae</taxon>
        <taxon>Salpingoeca</taxon>
    </lineage>
</organism>
<gene>
    <name evidence="3" type="ORF">PTSG_00696</name>
</gene>
<dbReference type="PANTHER" id="PTHR43734:SF4">
    <property type="entry name" value="AMINE OXIDASE DOMAIN-CONTAINING PROTEIN"/>
    <property type="match status" value="1"/>
</dbReference>